<protein>
    <recommendedName>
        <fullName evidence="11">Cytosine-specific methyltransferase</fullName>
        <ecNumber evidence="11">2.1.1.37</ecNumber>
    </recommendedName>
</protein>
<evidence type="ECO:0000256" key="5">
    <source>
        <dbReference type="ARBA" id="ARBA00022737"/>
    </source>
</evidence>
<dbReference type="EMBL" id="JACAZE010000014">
    <property type="protein sequence ID" value="KAF7299587.1"/>
    <property type="molecule type" value="Genomic_DNA"/>
</dbReference>
<dbReference type="InterPro" id="IPR043151">
    <property type="entry name" value="BAH_sf"/>
</dbReference>
<dbReference type="EC" id="2.1.1.37" evidence="11"/>
<dbReference type="Proteomes" id="UP000613580">
    <property type="component" value="Unassembled WGS sequence"/>
</dbReference>
<dbReference type="Gene3D" id="3.90.120.10">
    <property type="entry name" value="DNA Methylase, subunit A, domain 2"/>
    <property type="match status" value="1"/>
</dbReference>
<evidence type="ECO:0000256" key="12">
    <source>
        <dbReference type="SAM" id="MobiDB-lite"/>
    </source>
</evidence>
<reference evidence="14" key="1">
    <citation type="submission" date="2020-05" db="EMBL/GenBank/DDBJ databases">
        <title>Mycena genomes resolve the evolution of fungal bioluminescence.</title>
        <authorList>
            <person name="Tsai I.J."/>
        </authorList>
    </citation>
    <scope>NUCLEOTIDE SEQUENCE</scope>
    <source>
        <strain evidence="14">110903Hualien_Pintung</strain>
    </source>
</reference>
<dbReference type="InterPro" id="IPR001025">
    <property type="entry name" value="BAH_dom"/>
</dbReference>
<evidence type="ECO:0000313" key="14">
    <source>
        <dbReference type="EMBL" id="KAF7299587.1"/>
    </source>
</evidence>
<dbReference type="GO" id="GO:0044027">
    <property type="term" value="P:negative regulation of gene expression via chromosomal CpG island methylation"/>
    <property type="evidence" value="ECO:0007669"/>
    <property type="project" value="TreeGrafter"/>
</dbReference>
<dbReference type="PROSITE" id="PS00094">
    <property type="entry name" value="C5_MTASE_1"/>
    <property type="match status" value="1"/>
</dbReference>
<feature type="region of interest" description="Disordered" evidence="12">
    <location>
        <begin position="1"/>
        <end position="74"/>
    </location>
</feature>
<evidence type="ECO:0000256" key="4">
    <source>
        <dbReference type="ARBA" id="ARBA00022691"/>
    </source>
</evidence>
<feature type="compositionally biased region" description="Low complexity" evidence="12">
    <location>
        <begin position="12"/>
        <end position="22"/>
    </location>
</feature>
<evidence type="ECO:0000256" key="6">
    <source>
        <dbReference type="ARBA" id="ARBA00023125"/>
    </source>
</evidence>
<sequence>MSSSPAKRKRSASSSRSQQATSPKKRKGPVKNVEVIDLTRDSDEELTEPGPPTSRDGTSISSETRSSSPVEDVLREEELDLDETVLAGKPVRRLDCFSVFDAETGTLAAAMDLLGYLAPGRFSASGLVRVVYDGEDEEEEEDEDAVSVEGLQIIEFCRHYAERDDEFDKYMYLETKQAWYRLDVPSEKYRPFFWPLDIRQKLAHLALTADSYETLEKSLLPPLAEWQFHTEDFHEYLTLLFAKHNLESTDFPAVRRIFSPEKRKKEYQHSSLDASLEDPADRAFATPRVARAIHPHLKTPMTVVGADLGSSKPEQHDAELEHGESPVINWYLSDSISNGRYAAVFIDEIKYKIGDAVAVEMGADHDEEREESAKEANQRHCRNEYAKQVWFCLIEFFVVKNGKMWAHCIWLEHGSRTILQQTTHPQELFMLSECSDIPVASFRRKCNIHRLGAHEFEPTASDDPQNTSYFYRFIWNGDDYSFQDIPGSTEAVRLRAHDPQLPCINCGRRDEEDLRQTVVPLTDDSGNLTGFLFFGVEYHVGDFVYVRPAKTSEVQLLATGQIVRVQLNEVDADGDSKISCKIIYYDRYEKKETAGVLCSDERRLVRSRHSNIVSEHELDGKFFVKFIREDNSPEIAAWIQPGGSPNRFYTSVRERRRIHGEDNEWEAEQMDEDDFDCCELCLERHLVDSDFCDPQHPPLAALDLFAGAGGLSTGMEQTGIVKSRWAIEHSTCAVQTFQENHPDAVVIHNDVNDALRYLVGPDGELASHLKLADGGRAPDQVLPRPGQVDLIIAGPPCQSFSGANRLKREDDIRSTLPFTTVSFVEHLQPTYVVIENVVGMLNHKLTDPQGEVIKMGTVKLTLRALLALNYQVSLKILQAGDYGSAQDRRRLIITATRSGTPMPALPAPTHAFHNPAHKHKGLVRKSDRLLPPKRTSGADEDTTYAIHPAVTIKQTIGDLPKFDWSLDPRAFKLGEEDRKKQANRAKDGIRQIHVGKMPVGYSEATAYLKEPQTRAQLELRGDNELLEHHVTECFSARVVKLTMKVPRVAWACQKHIPQEEGLELPQRMRGANAGVYFGRPDYHGSFKTVLTAFKPYTSKGHFLHPRQNRVFTFREVARSQGFPDDYQFLSTKNTPSRRLKEYFRMVGNAVSLHLAAALAREIGASAREFNKHRSVNEEEEV</sequence>
<evidence type="ECO:0000256" key="1">
    <source>
        <dbReference type="ARBA" id="ARBA00004123"/>
    </source>
</evidence>
<dbReference type="InterPro" id="IPR050390">
    <property type="entry name" value="C5-Methyltransferase"/>
</dbReference>
<dbReference type="GO" id="GO:0032259">
    <property type="term" value="P:methylation"/>
    <property type="evidence" value="ECO:0007669"/>
    <property type="project" value="UniProtKB-KW"/>
</dbReference>
<dbReference type="Gene3D" id="3.40.50.150">
    <property type="entry name" value="Vaccinia Virus protein VP39"/>
    <property type="match status" value="1"/>
</dbReference>
<accession>A0A8H6SIQ6</accession>
<gene>
    <name evidence="14" type="ORF">HMN09_00964000</name>
</gene>
<evidence type="ECO:0000256" key="2">
    <source>
        <dbReference type="ARBA" id="ARBA00022603"/>
    </source>
</evidence>
<comment type="similarity">
    <text evidence="9 10">Belongs to the class I-like SAM-binding methyltransferase superfamily. C5-methyltransferase family.</text>
</comment>
<evidence type="ECO:0000256" key="11">
    <source>
        <dbReference type="RuleBase" id="RU000417"/>
    </source>
</evidence>
<dbReference type="InterPro" id="IPR018117">
    <property type="entry name" value="C5_DNA_meth_AS"/>
</dbReference>
<evidence type="ECO:0000256" key="9">
    <source>
        <dbReference type="PROSITE-ProRule" id="PRU01016"/>
    </source>
</evidence>
<dbReference type="Gene3D" id="2.30.30.490">
    <property type="match status" value="2"/>
</dbReference>
<keyword evidence="3 9" id="KW-0808">Transferase</keyword>
<keyword evidence="2 9" id="KW-0489">Methyltransferase</keyword>
<dbReference type="PANTHER" id="PTHR10629:SF52">
    <property type="entry name" value="DNA (CYTOSINE-5)-METHYLTRANSFERASE 1"/>
    <property type="match status" value="1"/>
</dbReference>
<dbReference type="InterPro" id="IPR022702">
    <property type="entry name" value="Cytosine_MeTrfase1_RFD"/>
</dbReference>
<dbReference type="PIRSF" id="PIRSF037404">
    <property type="entry name" value="DNMT1"/>
    <property type="match status" value="1"/>
</dbReference>
<dbReference type="NCBIfam" id="TIGR00675">
    <property type="entry name" value="dcm"/>
    <property type="match status" value="1"/>
</dbReference>
<dbReference type="GO" id="GO:0005634">
    <property type="term" value="C:nucleus"/>
    <property type="evidence" value="ECO:0007669"/>
    <property type="project" value="UniProtKB-SubCell"/>
</dbReference>
<keyword evidence="5" id="KW-0677">Repeat</keyword>
<feature type="domain" description="BAH" evidence="13">
    <location>
        <begin position="349"/>
        <end position="486"/>
    </location>
</feature>
<dbReference type="AlphaFoldDB" id="A0A8H6SIQ6"/>
<dbReference type="PROSITE" id="PS51038">
    <property type="entry name" value="BAH"/>
    <property type="match status" value="1"/>
</dbReference>
<name>A0A8H6SIQ6_MYCCL</name>
<dbReference type="PROSITE" id="PS51679">
    <property type="entry name" value="SAM_MT_C5"/>
    <property type="match status" value="1"/>
</dbReference>
<keyword evidence="15" id="KW-1185">Reference proteome</keyword>
<keyword evidence="6" id="KW-0238">DNA-binding</keyword>
<feature type="compositionally biased region" description="Basic residues" evidence="12">
    <location>
        <begin position="1"/>
        <end position="11"/>
    </location>
</feature>
<dbReference type="InterPro" id="IPR029063">
    <property type="entry name" value="SAM-dependent_MTases_sf"/>
</dbReference>
<evidence type="ECO:0000256" key="10">
    <source>
        <dbReference type="RuleBase" id="RU000416"/>
    </source>
</evidence>
<dbReference type="OrthoDB" id="5376140at2759"/>
<comment type="subcellular location">
    <subcellularLocation>
        <location evidence="1">Nucleus</location>
    </subcellularLocation>
</comment>
<organism evidence="14 15">
    <name type="scientific">Mycena chlorophos</name>
    <name type="common">Agaric fungus</name>
    <name type="synonym">Agaricus chlorophos</name>
    <dbReference type="NCBI Taxonomy" id="658473"/>
    <lineage>
        <taxon>Eukaryota</taxon>
        <taxon>Fungi</taxon>
        <taxon>Dikarya</taxon>
        <taxon>Basidiomycota</taxon>
        <taxon>Agaricomycotina</taxon>
        <taxon>Agaricomycetes</taxon>
        <taxon>Agaricomycetidae</taxon>
        <taxon>Agaricales</taxon>
        <taxon>Marasmiineae</taxon>
        <taxon>Mycenaceae</taxon>
        <taxon>Mycena</taxon>
    </lineage>
</organism>
<dbReference type="SMART" id="SM00439">
    <property type="entry name" value="BAH"/>
    <property type="match status" value="1"/>
</dbReference>
<comment type="catalytic activity">
    <reaction evidence="11">
        <text>a 2'-deoxycytidine in DNA + S-adenosyl-L-methionine = a 5-methyl-2'-deoxycytidine in DNA + S-adenosyl-L-homocysteine + H(+)</text>
        <dbReference type="Rhea" id="RHEA:13681"/>
        <dbReference type="Rhea" id="RHEA-COMP:11369"/>
        <dbReference type="Rhea" id="RHEA-COMP:11370"/>
        <dbReference type="ChEBI" id="CHEBI:15378"/>
        <dbReference type="ChEBI" id="CHEBI:57856"/>
        <dbReference type="ChEBI" id="CHEBI:59789"/>
        <dbReference type="ChEBI" id="CHEBI:85452"/>
        <dbReference type="ChEBI" id="CHEBI:85454"/>
        <dbReference type="EC" id="2.1.1.37"/>
    </reaction>
</comment>
<dbReference type="Pfam" id="PF01426">
    <property type="entry name" value="BAH"/>
    <property type="match status" value="1"/>
</dbReference>
<keyword evidence="4 9" id="KW-0949">S-adenosyl-L-methionine</keyword>
<evidence type="ECO:0000313" key="15">
    <source>
        <dbReference type="Proteomes" id="UP000613580"/>
    </source>
</evidence>
<dbReference type="PANTHER" id="PTHR10629">
    <property type="entry name" value="CYTOSINE-SPECIFIC METHYLTRANSFERASE"/>
    <property type="match status" value="1"/>
</dbReference>
<dbReference type="Pfam" id="PF12047">
    <property type="entry name" value="DNMT1-RFD"/>
    <property type="match status" value="1"/>
</dbReference>
<dbReference type="GO" id="GO:0003886">
    <property type="term" value="F:DNA (cytosine-5-)-methyltransferase activity"/>
    <property type="evidence" value="ECO:0007669"/>
    <property type="project" value="UniProtKB-EC"/>
</dbReference>
<feature type="compositionally biased region" description="Low complexity" evidence="12">
    <location>
        <begin position="59"/>
        <end position="71"/>
    </location>
</feature>
<feature type="active site" evidence="8 9">
    <location>
        <position position="797"/>
    </location>
</feature>
<dbReference type="GO" id="GO:0003682">
    <property type="term" value="F:chromatin binding"/>
    <property type="evidence" value="ECO:0007669"/>
    <property type="project" value="InterPro"/>
</dbReference>
<proteinExistence type="inferred from homology"/>
<dbReference type="SUPFAM" id="SSF53335">
    <property type="entry name" value="S-adenosyl-L-methionine-dependent methyltransferases"/>
    <property type="match status" value="1"/>
</dbReference>
<evidence type="ECO:0000256" key="3">
    <source>
        <dbReference type="ARBA" id="ARBA00022679"/>
    </source>
</evidence>
<keyword evidence="7" id="KW-0539">Nucleus</keyword>
<dbReference type="GO" id="GO:0006346">
    <property type="term" value="P:DNA methylation-dependent constitutive heterochromatin formation"/>
    <property type="evidence" value="ECO:0007669"/>
    <property type="project" value="InterPro"/>
</dbReference>
<dbReference type="Pfam" id="PF00145">
    <property type="entry name" value="DNA_methylase"/>
    <property type="match status" value="1"/>
</dbReference>
<comment type="caution">
    <text evidence="14">The sequence shown here is derived from an EMBL/GenBank/DDBJ whole genome shotgun (WGS) entry which is preliminary data.</text>
</comment>
<evidence type="ECO:0000256" key="8">
    <source>
        <dbReference type="PIRSR" id="PIRSR037404-1"/>
    </source>
</evidence>
<dbReference type="InterPro" id="IPR001525">
    <property type="entry name" value="C5_MeTfrase"/>
</dbReference>
<dbReference type="GO" id="GO:0003677">
    <property type="term" value="F:DNA binding"/>
    <property type="evidence" value="ECO:0007669"/>
    <property type="project" value="UniProtKB-KW"/>
</dbReference>
<evidence type="ECO:0000259" key="13">
    <source>
        <dbReference type="PROSITE" id="PS51038"/>
    </source>
</evidence>
<dbReference type="PRINTS" id="PR00105">
    <property type="entry name" value="C5METTRFRASE"/>
</dbReference>
<evidence type="ECO:0000256" key="7">
    <source>
        <dbReference type="ARBA" id="ARBA00023242"/>
    </source>
</evidence>